<name>A0A1G5ITQ0_9FIRM</name>
<dbReference type="EMBL" id="FMUS01000016">
    <property type="protein sequence ID" value="SCY79101.1"/>
    <property type="molecule type" value="Genomic_DNA"/>
</dbReference>
<dbReference type="InterPro" id="IPR007737">
    <property type="entry name" value="Mga_HTH"/>
</dbReference>
<accession>A0A1G5ITQ0</accession>
<evidence type="ECO:0000259" key="7">
    <source>
        <dbReference type="PROSITE" id="PS51372"/>
    </source>
</evidence>
<dbReference type="Pfam" id="PF00874">
    <property type="entry name" value="PRD"/>
    <property type="match status" value="3"/>
</dbReference>
<dbReference type="InterPro" id="IPR036390">
    <property type="entry name" value="WH_DNA-bd_sf"/>
</dbReference>
<keyword evidence="1" id="KW-0808">Transferase</keyword>
<evidence type="ECO:0000313" key="9">
    <source>
        <dbReference type="Proteomes" id="UP000198636"/>
    </source>
</evidence>
<dbReference type="InterPro" id="IPR011608">
    <property type="entry name" value="PRD"/>
</dbReference>
<evidence type="ECO:0000313" key="8">
    <source>
        <dbReference type="EMBL" id="SCY79101.1"/>
    </source>
</evidence>
<gene>
    <name evidence="8" type="ORF">SAMN03080606_02500</name>
</gene>
<organism evidence="8 9">
    <name type="scientific">Alkaliphilus peptidifermentans DSM 18978</name>
    <dbReference type="NCBI Taxonomy" id="1120976"/>
    <lineage>
        <taxon>Bacteria</taxon>
        <taxon>Bacillati</taxon>
        <taxon>Bacillota</taxon>
        <taxon>Clostridia</taxon>
        <taxon>Peptostreptococcales</taxon>
        <taxon>Natronincolaceae</taxon>
        <taxon>Alkaliphilus</taxon>
    </lineage>
</organism>
<keyword evidence="9" id="KW-1185">Reference proteome</keyword>
<dbReference type="InterPro" id="IPR036388">
    <property type="entry name" value="WH-like_DNA-bd_sf"/>
</dbReference>
<keyword evidence="3" id="KW-0805">Transcription regulation</keyword>
<feature type="domain" description="PRD" evidence="7">
    <location>
        <begin position="199"/>
        <end position="304"/>
    </location>
</feature>
<keyword evidence="2" id="KW-0677">Repeat</keyword>
<dbReference type="InterPro" id="IPR013011">
    <property type="entry name" value="PTS_EIIB_2"/>
</dbReference>
<dbReference type="SUPFAM" id="SSF63520">
    <property type="entry name" value="PTS-regulatory domain, PRD"/>
    <property type="match status" value="3"/>
</dbReference>
<dbReference type="Pfam" id="PF08279">
    <property type="entry name" value="HTH_11"/>
    <property type="match status" value="1"/>
</dbReference>
<keyword evidence="5" id="KW-0804">Transcription</keyword>
<dbReference type="PANTHER" id="PTHR30185">
    <property type="entry name" value="CRYPTIC BETA-GLUCOSIDE BGL OPERON ANTITERMINATOR"/>
    <property type="match status" value="1"/>
</dbReference>
<dbReference type="Gene3D" id="3.40.50.2300">
    <property type="match status" value="1"/>
</dbReference>
<sequence>MIQLTKRQKSLILDLMKEPNSVSAKVLAGRFNVSARTIRYDLDNISYWLKQRGIILEKKQKMGIQITLDDEDMKKISKDIQETQPYTSVLTQQDRKHFILLELLKSDGISTSEGLSEKLGVSRATTIKDLKEVKKELSKYGLILNSKQGSGYKVVGNENNVRQIIGNILLTSMDTQKVLHMLSSFEKESIFSTDYINEVSNTISIHDIKKAIKSSKKTYNFWIPDYSYVSLIIHIAIALDRLLKGLNIDLPVEKINMIKKHKEYVIAMEIGRALTEAYHVEIPEAELANITIHLLSADLKMEYVFNENLIHEDEKIESIIEEMLNNIKKDIEATDESIKKLKADLISHLKLTLKKSKLNIHTENPLIGQIKANYKELYDLAEKMANIFTQRTDVELSDNEVGYVTLHLAAHAEMIKGKAKKKALIVCTTGKGTAKILAMRIKNNIPDLEIKEVISIFELEDNSHLIEEIDLIISTVDVDVSNKPVFKVSPIITNMEMNKIRNSLYQDTKDIMGINNKISLSNIDAEYINGTAHEKSNFSKHLASNKETLHENQSQVAYQMAEDTAIILTEVASMIKELNLDDEIENIGLNIWGIIIHIIMAIPRWKYGQYNVEVDIEAYKENHTEVYHTIRKYLDKIAKDYNLIIPDGEVIAIMRYLIKM</sequence>
<dbReference type="Gene3D" id="1.10.1790.10">
    <property type="entry name" value="PRD domain"/>
    <property type="match status" value="3"/>
</dbReference>
<proteinExistence type="predicted"/>
<dbReference type="Gene3D" id="1.10.10.10">
    <property type="entry name" value="Winged helix-like DNA-binding domain superfamily/Winged helix DNA-binding domain"/>
    <property type="match status" value="2"/>
</dbReference>
<dbReference type="GO" id="GO:0009401">
    <property type="term" value="P:phosphoenolpyruvate-dependent sugar phosphotransferase system"/>
    <property type="evidence" value="ECO:0007669"/>
    <property type="project" value="InterPro"/>
</dbReference>
<evidence type="ECO:0000256" key="1">
    <source>
        <dbReference type="ARBA" id="ARBA00022679"/>
    </source>
</evidence>
<reference evidence="8 9" key="1">
    <citation type="submission" date="2016-10" db="EMBL/GenBank/DDBJ databases">
        <authorList>
            <person name="de Groot N.N."/>
        </authorList>
    </citation>
    <scope>NUCLEOTIDE SEQUENCE [LARGE SCALE GENOMIC DNA]</scope>
    <source>
        <strain evidence="8 9">DSM 18978</strain>
    </source>
</reference>
<dbReference type="InterPro" id="IPR036634">
    <property type="entry name" value="PRD_sf"/>
</dbReference>
<evidence type="ECO:0000256" key="2">
    <source>
        <dbReference type="ARBA" id="ARBA00022737"/>
    </source>
</evidence>
<evidence type="ECO:0000256" key="3">
    <source>
        <dbReference type="ARBA" id="ARBA00023015"/>
    </source>
</evidence>
<dbReference type="InterPro" id="IPR050661">
    <property type="entry name" value="BglG_antiterminators"/>
</dbReference>
<dbReference type="Proteomes" id="UP000198636">
    <property type="component" value="Unassembled WGS sequence"/>
</dbReference>
<dbReference type="GO" id="GO:0008982">
    <property type="term" value="F:protein-N(PI)-phosphohistidine-sugar phosphotransferase activity"/>
    <property type="evidence" value="ECO:0007669"/>
    <property type="project" value="InterPro"/>
</dbReference>
<dbReference type="STRING" id="1120976.SAMN03080606_02500"/>
<dbReference type="InterPro" id="IPR013196">
    <property type="entry name" value="HTH_11"/>
</dbReference>
<dbReference type="RefSeq" id="WP_176758999.1">
    <property type="nucleotide sequence ID" value="NZ_FMUS01000016.1"/>
</dbReference>
<dbReference type="PROSITE" id="PS51099">
    <property type="entry name" value="PTS_EIIB_TYPE_2"/>
    <property type="match status" value="1"/>
</dbReference>
<dbReference type="CDD" id="cd05568">
    <property type="entry name" value="PTS_IIB_bgl_like"/>
    <property type="match status" value="1"/>
</dbReference>
<dbReference type="AlphaFoldDB" id="A0A1G5ITQ0"/>
<dbReference type="GO" id="GO:0006355">
    <property type="term" value="P:regulation of DNA-templated transcription"/>
    <property type="evidence" value="ECO:0007669"/>
    <property type="project" value="InterPro"/>
</dbReference>
<dbReference type="Pfam" id="PF02302">
    <property type="entry name" value="PTS_IIB"/>
    <property type="match status" value="1"/>
</dbReference>
<dbReference type="Pfam" id="PF05043">
    <property type="entry name" value="Mga"/>
    <property type="match status" value="1"/>
</dbReference>
<dbReference type="InterPro" id="IPR003501">
    <property type="entry name" value="PTS_EIIB_2/3"/>
</dbReference>
<feature type="domain" description="PRD" evidence="7">
    <location>
        <begin position="311"/>
        <end position="418"/>
    </location>
</feature>
<dbReference type="SUPFAM" id="SSF46785">
    <property type="entry name" value="Winged helix' DNA-binding domain"/>
    <property type="match status" value="2"/>
</dbReference>
<dbReference type="InterPro" id="IPR036095">
    <property type="entry name" value="PTS_EIIB-like_sf"/>
</dbReference>
<feature type="domain" description="PTS EIIB type-2" evidence="6">
    <location>
        <begin position="421"/>
        <end position="512"/>
    </location>
</feature>
<evidence type="ECO:0000256" key="4">
    <source>
        <dbReference type="ARBA" id="ARBA00023159"/>
    </source>
</evidence>
<evidence type="ECO:0000259" key="6">
    <source>
        <dbReference type="PROSITE" id="PS51099"/>
    </source>
</evidence>
<feature type="domain" description="PRD" evidence="7">
    <location>
        <begin position="558"/>
        <end position="660"/>
    </location>
</feature>
<dbReference type="PANTHER" id="PTHR30185:SF18">
    <property type="entry name" value="TRANSCRIPTIONAL REGULATOR MTLR"/>
    <property type="match status" value="1"/>
</dbReference>
<evidence type="ECO:0000256" key="5">
    <source>
        <dbReference type="ARBA" id="ARBA00023163"/>
    </source>
</evidence>
<keyword evidence="4" id="KW-0010">Activator</keyword>
<protein>
    <submittedName>
        <fullName evidence="8">Transcriptional antiterminator</fullName>
    </submittedName>
</protein>
<dbReference type="PROSITE" id="PS51372">
    <property type="entry name" value="PRD_2"/>
    <property type="match status" value="3"/>
</dbReference>
<dbReference type="SUPFAM" id="SSF52794">
    <property type="entry name" value="PTS system IIB component-like"/>
    <property type="match status" value="1"/>
</dbReference>